<organism evidence="2">
    <name type="scientific">viral metagenome</name>
    <dbReference type="NCBI Taxonomy" id="1070528"/>
    <lineage>
        <taxon>unclassified sequences</taxon>
        <taxon>metagenomes</taxon>
        <taxon>organismal metagenomes</taxon>
    </lineage>
</organism>
<feature type="compositionally biased region" description="Polar residues" evidence="1">
    <location>
        <begin position="16"/>
        <end position="25"/>
    </location>
</feature>
<reference evidence="2" key="1">
    <citation type="journal article" date="2020" name="Nature">
        <title>Giant virus diversity and host interactions through global metagenomics.</title>
        <authorList>
            <person name="Schulz F."/>
            <person name="Roux S."/>
            <person name="Paez-Espino D."/>
            <person name="Jungbluth S."/>
            <person name="Walsh D.A."/>
            <person name="Denef V.J."/>
            <person name="McMahon K.D."/>
            <person name="Konstantinidis K.T."/>
            <person name="Eloe-Fadrosh E.A."/>
            <person name="Kyrpides N.C."/>
            <person name="Woyke T."/>
        </authorList>
    </citation>
    <scope>NUCLEOTIDE SEQUENCE</scope>
    <source>
        <strain evidence="2">GVMAG-M-3300009187-29</strain>
    </source>
</reference>
<feature type="region of interest" description="Disordered" evidence="1">
    <location>
        <begin position="1"/>
        <end position="28"/>
    </location>
</feature>
<dbReference type="EMBL" id="MN739055">
    <property type="protein sequence ID" value="QHS86435.1"/>
    <property type="molecule type" value="Genomic_DNA"/>
</dbReference>
<proteinExistence type="predicted"/>
<protein>
    <submittedName>
        <fullName evidence="2">Uncharacterized protein</fullName>
    </submittedName>
</protein>
<name>A0A6C0B2H6_9ZZZZ</name>
<dbReference type="AlphaFoldDB" id="A0A6C0B2H6"/>
<sequence>MQDDGRAKSNKDLGTHNHNNSSGTNGAYDGVYVYDDGYGGLTKRKRKMTMKTRKMKTSYEITR</sequence>
<accession>A0A6C0B2H6</accession>
<evidence type="ECO:0000313" key="2">
    <source>
        <dbReference type="EMBL" id="QHS86435.1"/>
    </source>
</evidence>
<feature type="compositionally biased region" description="Basic and acidic residues" evidence="1">
    <location>
        <begin position="1"/>
        <end position="15"/>
    </location>
</feature>
<evidence type="ECO:0000256" key="1">
    <source>
        <dbReference type="SAM" id="MobiDB-lite"/>
    </source>
</evidence>